<organism evidence="2 3">
    <name type="scientific">Chryseobacterium populi</name>
    <dbReference type="NCBI Taxonomy" id="1144316"/>
    <lineage>
        <taxon>Bacteria</taxon>
        <taxon>Pseudomonadati</taxon>
        <taxon>Bacteroidota</taxon>
        <taxon>Flavobacteriia</taxon>
        <taxon>Flavobacteriales</taxon>
        <taxon>Weeksellaceae</taxon>
        <taxon>Chryseobacterium group</taxon>
        <taxon>Chryseobacterium</taxon>
    </lineage>
</organism>
<protein>
    <recommendedName>
        <fullName evidence="4">Bacteriocin</fullName>
    </recommendedName>
</protein>
<comment type="caution">
    <text evidence="2">The sequence shown here is derived from an EMBL/GenBank/DDBJ whole genome shotgun (WGS) entry which is preliminary data.</text>
</comment>
<evidence type="ECO:0000313" key="2">
    <source>
        <dbReference type="EMBL" id="EJL73904.1"/>
    </source>
</evidence>
<reference evidence="2 3" key="1">
    <citation type="journal article" date="2012" name="J. Bacteriol.">
        <title>Twenty-one genome sequences from Pseudomonas species and 19 genome sequences from diverse bacteria isolated from the rhizosphere and endosphere of Populus deltoides.</title>
        <authorList>
            <person name="Brown S.D."/>
            <person name="Utturkar S.M."/>
            <person name="Klingeman D.M."/>
            <person name="Johnson C.M."/>
            <person name="Martin S.L."/>
            <person name="Land M.L."/>
            <person name="Lu T.Y."/>
            <person name="Schadt C.W."/>
            <person name="Doktycz M.J."/>
            <person name="Pelletier D.A."/>
        </authorList>
    </citation>
    <scope>NUCLEOTIDE SEQUENCE [LARGE SCALE GENOMIC DNA]</scope>
    <source>
        <strain evidence="2 3">CF314</strain>
    </source>
</reference>
<accession>J3CLB2</accession>
<dbReference type="Proteomes" id="UP000007509">
    <property type="component" value="Unassembled WGS sequence"/>
</dbReference>
<proteinExistence type="predicted"/>
<keyword evidence="3" id="KW-1185">Reference proteome</keyword>
<name>J3CLB2_9FLAO</name>
<evidence type="ECO:0000313" key="3">
    <source>
        <dbReference type="Proteomes" id="UP000007509"/>
    </source>
</evidence>
<sequence length="86" mass="9246">MKKLSRAQLKSIGGGGCTGPYPPGTGYGPHNGVRTCAAYQALPNCCQIQYCSGESLWTRLRLILSLKSIGKALFPTVLFLCMLSNH</sequence>
<evidence type="ECO:0008006" key="4">
    <source>
        <dbReference type="Google" id="ProtNLM"/>
    </source>
</evidence>
<dbReference type="AlphaFoldDB" id="J3CLB2"/>
<feature type="region of interest" description="Disordered" evidence="1">
    <location>
        <begin position="1"/>
        <end position="22"/>
    </location>
</feature>
<dbReference type="EMBL" id="AKJY01000018">
    <property type="protein sequence ID" value="EJL73904.1"/>
    <property type="molecule type" value="Genomic_DNA"/>
</dbReference>
<gene>
    <name evidence="2" type="ORF">PMI13_01331</name>
</gene>
<evidence type="ECO:0000256" key="1">
    <source>
        <dbReference type="SAM" id="MobiDB-lite"/>
    </source>
</evidence>